<dbReference type="Gene3D" id="3.40.50.720">
    <property type="entry name" value="NAD(P)-binding Rossmann-like Domain"/>
    <property type="match status" value="1"/>
</dbReference>
<proteinExistence type="inferred from homology"/>
<evidence type="ECO:0000256" key="2">
    <source>
        <dbReference type="ARBA" id="ARBA00023002"/>
    </source>
</evidence>
<evidence type="ECO:0000259" key="4">
    <source>
        <dbReference type="Pfam" id="PF01370"/>
    </source>
</evidence>
<dbReference type="InterPro" id="IPR020904">
    <property type="entry name" value="Sc_DH/Rdtase_CS"/>
</dbReference>
<reference evidence="5" key="1">
    <citation type="submission" date="2021-01" db="EMBL/GenBank/DDBJ databases">
        <title>Whole genome shotgun sequence of Actinocatenispora rupis NBRC 107355.</title>
        <authorList>
            <person name="Komaki H."/>
            <person name="Tamura T."/>
        </authorList>
    </citation>
    <scope>NUCLEOTIDE SEQUENCE</scope>
    <source>
        <strain evidence="5">NBRC 107355</strain>
    </source>
</reference>
<dbReference type="PANTHER" id="PTHR43103">
    <property type="entry name" value="NUCLEOSIDE-DIPHOSPHATE-SUGAR EPIMERASE"/>
    <property type="match status" value="1"/>
</dbReference>
<comment type="caution">
    <text evidence="5">The sequence shown here is derived from an EMBL/GenBank/DDBJ whole genome shotgun (WGS) entry which is preliminary data.</text>
</comment>
<evidence type="ECO:0000256" key="1">
    <source>
        <dbReference type="ARBA" id="ARBA00007637"/>
    </source>
</evidence>
<dbReference type="PANTHER" id="PTHR43103:SF5">
    <property type="entry name" value="4-EPIMERASE, PUTATIVE (AFU_ORTHOLOGUE AFUA_7G00360)-RELATED"/>
    <property type="match status" value="1"/>
</dbReference>
<keyword evidence="6" id="KW-1185">Reference proteome</keyword>
<organism evidence="5 6">
    <name type="scientific">Actinocatenispora rupis</name>
    <dbReference type="NCBI Taxonomy" id="519421"/>
    <lineage>
        <taxon>Bacteria</taxon>
        <taxon>Bacillati</taxon>
        <taxon>Actinomycetota</taxon>
        <taxon>Actinomycetes</taxon>
        <taxon>Micromonosporales</taxon>
        <taxon>Micromonosporaceae</taxon>
        <taxon>Actinocatenispora</taxon>
    </lineage>
</organism>
<dbReference type="RefSeq" id="WP_203656479.1">
    <property type="nucleotide sequence ID" value="NZ_BAAAZM010000004.1"/>
</dbReference>
<dbReference type="InterPro" id="IPR036291">
    <property type="entry name" value="NAD(P)-bd_dom_sf"/>
</dbReference>
<keyword evidence="3" id="KW-0520">NAD</keyword>
<dbReference type="Pfam" id="PF01370">
    <property type="entry name" value="Epimerase"/>
    <property type="match status" value="1"/>
</dbReference>
<dbReference type="PROSITE" id="PS00061">
    <property type="entry name" value="ADH_SHORT"/>
    <property type="match status" value="1"/>
</dbReference>
<feature type="domain" description="NAD-dependent epimerase/dehydratase" evidence="4">
    <location>
        <begin position="6"/>
        <end position="166"/>
    </location>
</feature>
<evidence type="ECO:0000313" key="6">
    <source>
        <dbReference type="Proteomes" id="UP000612808"/>
    </source>
</evidence>
<dbReference type="EMBL" id="BOMB01000010">
    <property type="protein sequence ID" value="GID10879.1"/>
    <property type="molecule type" value="Genomic_DNA"/>
</dbReference>
<evidence type="ECO:0000256" key="3">
    <source>
        <dbReference type="ARBA" id="ARBA00023027"/>
    </source>
</evidence>
<dbReference type="InterPro" id="IPR001509">
    <property type="entry name" value="Epimerase_deHydtase"/>
</dbReference>
<dbReference type="CDD" id="cd08946">
    <property type="entry name" value="SDR_e"/>
    <property type="match status" value="1"/>
</dbReference>
<name>A0A8J3N912_9ACTN</name>
<protein>
    <submittedName>
        <fullName evidence="5">NAD-dependent dehydratase</fullName>
    </submittedName>
</protein>
<keyword evidence="2" id="KW-0560">Oxidoreductase</keyword>
<dbReference type="AlphaFoldDB" id="A0A8J3N912"/>
<dbReference type="GO" id="GO:0016491">
    <property type="term" value="F:oxidoreductase activity"/>
    <property type="evidence" value="ECO:0007669"/>
    <property type="project" value="UniProtKB-KW"/>
</dbReference>
<evidence type="ECO:0000313" key="5">
    <source>
        <dbReference type="EMBL" id="GID10879.1"/>
    </source>
</evidence>
<gene>
    <name evidence="5" type="ORF">Aru02nite_17680</name>
</gene>
<dbReference type="Proteomes" id="UP000612808">
    <property type="component" value="Unassembled WGS sequence"/>
</dbReference>
<dbReference type="SUPFAM" id="SSF51735">
    <property type="entry name" value="NAD(P)-binding Rossmann-fold domains"/>
    <property type="match status" value="1"/>
</dbReference>
<sequence length="261" mass="27225">MPDTRILVTGAAGRIGTVLRAGLARPGRVLRLLDVAPQPPAAPGEPVEPVTASFLDPDAIGAACRDVDAVVHLGGLAGEAPWPDLAAVNIDGTRLVLDAARQHHVPRVVLASSIHAAGFRTAGDAPIAADTPPRPDTYYGASKAAVEALGALFHARYGTDITCLRIGAFRPRPVTPADLAMWLSYGDAVRLVDACLTTTAGGYRVLWGISRNTRRWFTTAESDAIGYRGVDDAETYAGEIGAGPPERLVGGTFCAMPLGRG</sequence>
<accession>A0A8J3N912</accession>
<comment type="similarity">
    <text evidence="1">Belongs to the NAD(P)-dependent epimerase/dehydratase family.</text>
</comment>